<comment type="function">
    <text evidence="2">Catalyzes the dismutation of two molecules of 6,7-dimethyl-8-ribityllumazine, resulting in the formation of riboflavin and 5-amino-6-(D-ribitylamino)uracil.</text>
</comment>
<comment type="catalytic activity">
    <reaction evidence="1">
        <text>2 6,7-dimethyl-8-(1-D-ribityl)lumazine + H(+) = 5-amino-6-(D-ribitylamino)uracil + riboflavin</text>
        <dbReference type="Rhea" id="RHEA:20772"/>
        <dbReference type="ChEBI" id="CHEBI:15378"/>
        <dbReference type="ChEBI" id="CHEBI:15934"/>
        <dbReference type="ChEBI" id="CHEBI:57986"/>
        <dbReference type="ChEBI" id="CHEBI:58201"/>
        <dbReference type="EC" id="2.5.1.9"/>
    </reaction>
</comment>
<evidence type="ECO:0000256" key="8">
    <source>
        <dbReference type="ARBA" id="ARBA00022737"/>
    </source>
</evidence>
<feature type="domain" description="Lumazine-binding" evidence="11">
    <location>
        <begin position="1"/>
        <end position="95"/>
    </location>
</feature>
<proteinExistence type="predicted"/>
<sequence length="196" mass="22001">MFTGIIETLGTIQEIKHEKDNIHVTIEANITNELKIDQSVAHNGICLTVVAIKDSTYTVTAIDETIQKTNLGEWQKDDLVNLERAMKLGDRLDGHIVQGHVDQTGTCISIEETNGSWLYTFEYDDKLNNLTIEKGSITVNGVSLTVVNSQKNQFSVAIIPYTHEHTNFKNFKVGSKINLEFDVIGKYVSRLYANKI</sequence>
<dbReference type="Proteomes" id="UP000661715">
    <property type="component" value="Unassembled WGS sequence"/>
</dbReference>
<feature type="repeat" description="Lumazine-binding" evidence="10">
    <location>
        <begin position="1"/>
        <end position="95"/>
    </location>
</feature>
<keyword evidence="8" id="KW-0677">Repeat</keyword>
<accession>A0ABR7UNT2</accession>
<evidence type="ECO:0000256" key="6">
    <source>
        <dbReference type="ARBA" id="ARBA00022619"/>
    </source>
</evidence>
<reference evidence="12 13" key="1">
    <citation type="journal article" date="2020" name="Microbiol. Res.">
        <title>Flavobacterium pokkalii sp. nov., a novel plant growth promoting native rhizobacteria isolated from pokkali rice grown in coastal saline affected agricultural regions of southern India, Kerala.</title>
        <authorList>
            <person name="Menon R.R."/>
            <person name="Kumari S."/>
            <person name="Viver T."/>
            <person name="Rameshkumar N."/>
        </authorList>
    </citation>
    <scope>NUCLEOTIDE SEQUENCE [LARGE SCALE GENOMIC DNA]</scope>
    <source>
        <strain evidence="12 13">L1I52</strain>
    </source>
</reference>
<evidence type="ECO:0000256" key="5">
    <source>
        <dbReference type="ARBA" id="ARBA00013950"/>
    </source>
</evidence>
<dbReference type="InterPro" id="IPR023366">
    <property type="entry name" value="ATP_synth_asu-like_sf"/>
</dbReference>
<organism evidence="12 13">
    <name type="scientific">Flavobacterium pokkalii</name>
    <dbReference type="NCBI Taxonomy" id="1940408"/>
    <lineage>
        <taxon>Bacteria</taxon>
        <taxon>Pseudomonadati</taxon>
        <taxon>Bacteroidota</taxon>
        <taxon>Flavobacteriia</taxon>
        <taxon>Flavobacteriales</taxon>
        <taxon>Flavobacteriaceae</taxon>
        <taxon>Flavobacterium</taxon>
    </lineage>
</organism>
<dbReference type="InterPro" id="IPR026017">
    <property type="entry name" value="Lumazine-bd_dom"/>
</dbReference>
<keyword evidence="6" id="KW-0686">Riboflavin biosynthesis</keyword>
<evidence type="ECO:0000256" key="4">
    <source>
        <dbReference type="ARBA" id="ARBA00012827"/>
    </source>
</evidence>
<feature type="repeat" description="Lumazine-binding" evidence="10">
    <location>
        <begin position="96"/>
        <end position="192"/>
    </location>
</feature>
<dbReference type="Gene3D" id="2.40.30.20">
    <property type="match status" value="2"/>
</dbReference>
<evidence type="ECO:0000313" key="12">
    <source>
        <dbReference type="EMBL" id="MBD0723858.1"/>
    </source>
</evidence>
<dbReference type="EMBL" id="NASZ01000001">
    <property type="protein sequence ID" value="MBD0723858.1"/>
    <property type="molecule type" value="Genomic_DNA"/>
</dbReference>
<evidence type="ECO:0000259" key="11">
    <source>
        <dbReference type="PROSITE" id="PS51177"/>
    </source>
</evidence>
<evidence type="ECO:0000256" key="7">
    <source>
        <dbReference type="ARBA" id="ARBA00022679"/>
    </source>
</evidence>
<evidence type="ECO:0000256" key="1">
    <source>
        <dbReference type="ARBA" id="ARBA00000968"/>
    </source>
</evidence>
<dbReference type="InterPro" id="IPR001783">
    <property type="entry name" value="Lumazine-bd"/>
</dbReference>
<dbReference type="NCBIfam" id="TIGR00187">
    <property type="entry name" value="ribE"/>
    <property type="match status" value="1"/>
</dbReference>
<feature type="domain" description="Lumazine-binding" evidence="11">
    <location>
        <begin position="96"/>
        <end position="192"/>
    </location>
</feature>
<dbReference type="EC" id="2.5.1.9" evidence="4 9"/>
<keyword evidence="7" id="KW-0808">Transferase</keyword>
<name>A0ABR7UNT2_9FLAO</name>
<protein>
    <recommendedName>
        <fullName evidence="5 9">Riboflavin synthase</fullName>
        <ecNumber evidence="4 9">2.5.1.9</ecNumber>
    </recommendedName>
</protein>
<dbReference type="Pfam" id="PF00677">
    <property type="entry name" value="Lum_binding"/>
    <property type="match status" value="2"/>
</dbReference>
<dbReference type="PROSITE" id="PS51177">
    <property type="entry name" value="LUMAZINE_BIND"/>
    <property type="match status" value="2"/>
</dbReference>
<dbReference type="SUPFAM" id="SSF63380">
    <property type="entry name" value="Riboflavin synthase domain-like"/>
    <property type="match status" value="2"/>
</dbReference>
<comment type="caution">
    <text evidence="12">The sequence shown here is derived from an EMBL/GenBank/DDBJ whole genome shotgun (WGS) entry which is preliminary data.</text>
</comment>
<evidence type="ECO:0000256" key="9">
    <source>
        <dbReference type="NCBIfam" id="TIGR00187"/>
    </source>
</evidence>
<evidence type="ECO:0000256" key="3">
    <source>
        <dbReference type="ARBA" id="ARBA00004887"/>
    </source>
</evidence>
<evidence type="ECO:0000313" key="13">
    <source>
        <dbReference type="Proteomes" id="UP000661715"/>
    </source>
</evidence>
<gene>
    <name evidence="12" type="ORF">B6A10_01550</name>
</gene>
<comment type="pathway">
    <text evidence="3">Cofactor biosynthesis; riboflavin biosynthesis; riboflavin from 2-hydroxy-3-oxobutyl phosphate and 5-amino-6-(D-ribitylamino)uracil: step 2/2.</text>
</comment>
<dbReference type="NCBIfam" id="NF006767">
    <property type="entry name" value="PRK09289.1"/>
    <property type="match status" value="1"/>
</dbReference>
<evidence type="ECO:0000256" key="2">
    <source>
        <dbReference type="ARBA" id="ARBA00002803"/>
    </source>
</evidence>
<keyword evidence="13" id="KW-1185">Reference proteome</keyword>
<dbReference type="InterPro" id="IPR017938">
    <property type="entry name" value="Riboflavin_synthase-like_b-brl"/>
</dbReference>
<evidence type="ECO:0000256" key="10">
    <source>
        <dbReference type="PROSITE-ProRule" id="PRU00524"/>
    </source>
</evidence>
<dbReference type="PANTHER" id="PTHR21098:SF12">
    <property type="entry name" value="RIBOFLAVIN SYNTHASE"/>
    <property type="match status" value="1"/>
</dbReference>
<dbReference type="PIRSF" id="PIRSF000498">
    <property type="entry name" value="Riboflavin_syn_A"/>
    <property type="match status" value="1"/>
</dbReference>
<dbReference type="RefSeq" id="WP_188219440.1">
    <property type="nucleotide sequence ID" value="NZ_NASZ01000001.1"/>
</dbReference>
<dbReference type="PANTHER" id="PTHR21098">
    <property type="entry name" value="RIBOFLAVIN SYNTHASE ALPHA CHAIN"/>
    <property type="match status" value="1"/>
</dbReference>
<dbReference type="CDD" id="cd00402">
    <property type="entry name" value="Riboflavin_synthase_like"/>
    <property type="match status" value="1"/>
</dbReference>